<dbReference type="InterPro" id="IPR035969">
    <property type="entry name" value="Rab-GAP_TBC_sf"/>
</dbReference>
<dbReference type="SUPFAM" id="SSF47923">
    <property type="entry name" value="Ypt/Rab-GAP domain of gyp1p"/>
    <property type="match status" value="1"/>
</dbReference>
<dbReference type="Pfam" id="PF00566">
    <property type="entry name" value="RabGAP-TBC"/>
    <property type="match status" value="1"/>
</dbReference>
<dbReference type="InterPro" id="IPR039755">
    <property type="entry name" value="TBC1D23"/>
</dbReference>
<dbReference type="VEuPathDB" id="TriTrypDB:Lsey_0330_0080"/>
<dbReference type="GO" id="GO:0005802">
    <property type="term" value="C:trans-Golgi network"/>
    <property type="evidence" value="ECO:0007669"/>
    <property type="project" value="TreeGrafter"/>
</dbReference>
<dbReference type="GO" id="GO:0099041">
    <property type="term" value="P:vesicle tethering to Golgi"/>
    <property type="evidence" value="ECO:0007669"/>
    <property type="project" value="TreeGrafter"/>
</dbReference>
<name>A0A0N0P357_LEPSE</name>
<accession>A0A0N0P357</accession>
<gene>
    <name evidence="7" type="ORF">ABL78_7219</name>
</gene>
<evidence type="ECO:0000259" key="6">
    <source>
        <dbReference type="PROSITE" id="PS50206"/>
    </source>
</evidence>
<comment type="caution">
    <text evidence="7">The sequence shown here is derived from an EMBL/GenBank/DDBJ whole genome shotgun (WGS) entry which is preliminary data.</text>
</comment>
<evidence type="ECO:0000313" key="7">
    <source>
        <dbReference type="EMBL" id="KPI83746.1"/>
    </source>
</evidence>
<feature type="region of interest" description="Disordered" evidence="5">
    <location>
        <begin position="824"/>
        <end position="856"/>
    </location>
</feature>
<keyword evidence="4" id="KW-0333">Golgi apparatus</keyword>
<sequence length="856" mass="91275">MSSGQGDAALDKAAASSALPTEEAQVTAEAVEAIPDGTNTDVENAEATLVAAATPLPATKATSITSPTDAPATGSAARTQSALEALLKVLEGSNDAASAASLRSVQKICMRIPQLSDELTRPQRLQLYTILLLTDDETSKALLPESWTVYAEKALESHVDVAQQAAMLFPESLHITVDELAGLFYHLGAETAFNFSKEMVDVILCMSYVVAGGSVTDKNVLLRTLYQLLYVLNRDFLVSTASRLYEPATTALLRLMLQFYDPALATHIDQHQVEVGTYLLEWSRRLLILHSNYETALKVLDWVFILGDPVMIPFVAEAYLITHRQRLLSLHTKQELTECLSTMEFALPRSRGEAVDPKLADGRATALVPVWNGKSLLQNADLLYRATPQSTQRMLDFCLYPEVGTLSKTPEVLHQYYTSTTCLPLERSDLATAFAKRGSSSTAKVDAELPPREYIIVDCRSKSSYDYVRLPSAILVGDVLSYQQEELEEARRRLEPCRGRPLALFGTGRPIVEEVNLLKVLALFLVNKKAFPFVCIVPGGFKTTIPLLRNRVINAVLSPAAAASFGLPSKSADVDWGQQASSAAHDITAKLSEISELLPHVETAELRQKAESLGSKAKDSVAAAGTWGWGVMQRLREGLSETHEHASVTLSSVAAKLSSTQAAATAKGASAPVLSTPAGNVALPSAVQAPEAAPPPTQHLQQVFSIGEDGEEEDLDLITSIPSRPMLGTVVDAPKPPVVATTPASTTAATEITTKTAEKQPAIVSDSPADDSPAPVSLPPKADKPAVTHTAAAAAAATTTAGAARGASASQIAANIDAEFDELFGDLNMSPPPAARSSASPTKPPATVSQNELFDV</sequence>
<evidence type="ECO:0000313" key="8">
    <source>
        <dbReference type="Proteomes" id="UP000038009"/>
    </source>
</evidence>
<dbReference type="Proteomes" id="UP000038009">
    <property type="component" value="Unassembled WGS sequence"/>
</dbReference>
<feature type="compositionally biased region" description="Low complexity" evidence="5">
    <location>
        <begin position="7"/>
        <end position="31"/>
    </location>
</feature>
<dbReference type="Gene3D" id="1.10.472.80">
    <property type="entry name" value="Ypt/Rab-GAP domain of gyp1p, domain 3"/>
    <property type="match status" value="1"/>
</dbReference>
<evidence type="ECO:0000256" key="3">
    <source>
        <dbReference type="ARBA" id="ARBA00022473"/>
    </source>
</evidence>
<dbReference type="GO" id="GO:0005829">
    <property type="term" value="C:cytosol"/>
    <property type="evidence" value="ECO:0007669"/>
    <property type="project" value="GOC"/>
</dbReference>
<evidence type="ECO:0000256" key="4">
    <source>
        <dbReference type="ARBA" id="ARBA00023034"/>
    </source>
</evidence>
<feature type="region of interest" description="Disordered" evidence="5">
    <location>
        <begin position="728"/>
        <end position="786"/>
    </location>
</feature>
<evidence type="ECO:0000256" key="5">
    <source>
        <dbReference type="SAM" id="MobiDB-lite"/>
    </source>
</evidence>
<dbReference type="PANTHER" id="PTHR13297">
    <property type="entry name" value="TBC1 DOMAIN FAMILY MEMBER 23-RELATED"/>
    <property type="match status" value="1"/>
</dbReference>
<dbReference type="OMA" id="AAGTWGW"/>
<dbReference type="InterPro" id="IPR000195">
    <property type="entry name" value="Rab-GAP-TBC_dom"/>
</dbReference>
<comment type="subcellular location">
    <subcellularLocation>
        <location evidence="1">Golgi apparatus</location>
        <location evidence="1">trans-Golgi network</location>
    </subcellularLocation>
</comment>
<dbReference type="AlphaFoldDB" id="A0A0N0P357"/>
<proteinExistence type="predicted"/>
<dbReference type="EMBL" id="LJSK01000330">
    <property type="protein sequence ID" value="KPI83746.1"/>
    <property type="molecule type" value="Genomic_DNA"/>
</dbReference>
<dbReference type="PROSITE" id="PS50206">
    <property type="entry name" value="RHODANESE_3"/>
    <property type="match status" value="1"/>
</dbReference>
<keyword evidence="8" id="KW-1185">Reference proteome</keyword>
<organism evidence="7 8">
    <name type="scientific">Leptomonas seymouri</name>
    <dbReference type="NCBI Taxonomy" id="5684"/>
    <lineage>
        <taxon>Eukaryota</taxon>
        <taxon>Discoba</taxon>
        <taxon>Euglenozoa</taxon>
        <taxon>Kinetoplastea</taxon>
        <taxon>Metakinetoplastina</taxon>
        <taxon>Trypanosomatida</taxon>
        <taxon>Trypanosomatidae</taxon>
        <taxon>Leishmaniinae</taxon>
        <taxon>Leptomonas</taxon>
    </lineage>
</organism>
<dbReference type="OrthoDB" id="73307at2759"/>
<dbReference type="PANTHER" id="PTHR13297:SF5">
    <property type="entry name" value="TBC1 DOMAIN FAMILY MEMBER 23"/>
    <property type="match status" value="1"/>
</dbReference>
<feature type="compositionally biased region" description="Polar residues" evidence="5">
    <location>
        <begin position="847"/>
        <end position="856"/>
    </location>
</feature>
<keyword evidence="3" id="KW-0217">Developmental protein</keyword>
<evidence type="ECO:0000256" key="2">
    <source>
        <dbReference type="ARBA" id="ARBA00014207"/>
    </source>
</evidence>
<reference evidence="7 8" key="1">
    <citation type="journal article" date="2015" name="PLoS Pathog.">
        <title>Leptomonas seymouri: Adaptations to the Dixenous Life Cycle Analyzed by Genome Sequencing, Transcriptome Profiling and Co-infection with Leishmania donovani.</title>
        <authorList>
            <person name="Kraeva N."/>
            <person name="Butenko A."/>
            <person name="Hlavacova J."/>
            <person name="Kostygov A."/>
            <person name="Myskova J."/>
            <person name="Grybchuk D."/>
            <person name="Lestinova T."/>
            <person name="Votypka J."/>
            <person name="Volf P."/>
            <person name="Opperdoes F."/>
            <person name="Flegontov P."/>
            <person name="Lukes J."/>
            <person name="Yurchenko V."/>
        </authorList>
    </citation>
    <scope>NUCLEOTIDE SEQUENCE [LARGE SCALE GENOMIC DNA]</scope>
    <source>
        <strain evidence="7 8">ATCC 30220</strain>
    </source>
</reference>
<evidence type="ECO:0000256" key="1">
    <source>
        <dbReference type="ARBA" id="ARBA00004601"/>
    </source>
</evidence>
<feature type="domain" description="Rhodanese" evidence="6">
    <location>
        <begin position="450"/>
        <end position="546"/>
    </location>
</feature>
<dbReference type="GO" id="GO:0042147">
    <property type="term" value="P:retrograde transport, endosome to Golgi"/>
    <property type="evidence" value="ECO:0007669"/>
    <property type="project" value="InterPro"/>
</dbReference>
<feature type="compositionally biased region" description="Low complexity" evidence="5">
    <location>
        <begin position="729"/>
        <end position="755"/>
    </location>
</feature>
<protein>
    <recommendedName>
        <fullName evidence="2">TBC1 domain family member 23</fullName>
    </recommendedName>
</protein>
<feature type="region of interest" description="Disordered" evidence="5">
    <location>
        <begin position="1"/>
        <end position="31"/>
    </location>
</feature>
<dbReference type="InterPro" id="IPR001763">
    <property type="entry name" value="Rhodanese-like_dom"/>
</dbReference>